<evidence type="ECO:0000313" key="1">
    <source>
        <dbReference type="EMBL" id="GAV89441.1"/>
    </source>
</evidence>
<dbReference type="Proteomes" id="UP000187406">
    <property type="component" value="Unassembled WGS sequence"/>
</dbReference>
<protein>
    <submittedName>
        <fullName evidence="1">Uncharacterized protein</fullName>
    </submittedName>
</protein>
<dbReference type="InterPro" id="IPR044279">
    <property type="entry name" value="SNX2A/B"/>
</dbReference>
<evidence type="ECO:0000313" key="2">
    <source>
        <dbReference type="Proteomes" id="UP000187406"/>
    </source>
</evidence>
<dbReference type="EMBL" id="BDDD01005500">
    <property type="protein sequence ID" value="GAV89441.1"/>
    <property type="molecule type" value="Genomic_DNA"/>
</dbReference>
<accession>A0A1Q3DAH1</accession>
<name>A0A1Q3DAH1_CEPFO</name>
<gene>
    <name evidence="1" type="ORF">CFOL_v3_32855</name>
</gene>
<sequence>MFLAGSLVKAPQDIGETMGELGLAFVKLTKFEREEALSDSQRVGATYMKIKQILEGIKFTDSQTSVMLHSKIEKLEVASSKIFGGDRSRLCKIEKLSETVRVTEDAKSCAMREYELIKENNRSELERFDRERHDVFMSMLKGFVVNEVIPLIIIFL</sequence>
<dbReference type="InterPro" id="IPR027267">
    <property type="entry name" value="AH/BAR_dom_sf"/>
</dbReference>
<dbReference type="InParanoid" id="A0A1Q3DAH1"/>
<dbReference type="PANTHER" id="PTHR46757">
    <property type="entry name" value="SORTING NEXIN-RELATED"/>
    <property type="match status" value="1"/>
</dbReference>
<reference evidence="2" key="1">
    <citation type="submission" date="2016-04" db="EMBL/GenBank/DDBJ databases">
        <title>Cephalotus genome sequencing.</title>
        <authorList>
            <person name="Fukushima K."/>
            <person name="Hasebe M."/>
            <person name="Fang X."/>
        </authorList>
    </citation>
    <scope>NUCLEOTIDE SEQUENCE [LARGE SCALE GENOMIC DNA]</scope>
    <source>
        <strain evidence="2">cv. St1</strain>
    </source>
</reference>
<dbReference type="PANTHER" id="PTHR46757:SF2">
    <property type="entry name" value="OS05G0346100 PROTEIN"/>
    <property type="match status" value="1"/>
</dbReference>
<dbReference type="Gene3D" id="1.20.1270.60">
    <property type="entry name" value="Arfaptin homology (AH) domain/BAR domain"/>
    <property type="match status" value="1"/>
</dbReference>
<organism evidence="1 2">
    <name type="scientific">Cephalotus follicularis</name>
    <name type="common">Albany pitcher plant</name>
    <dbReference type="NCBI Taxonomy" id="3775"/>
    <lineage>
        <taxon>Eukaryota</taxon>
        <taxon>Viridiplantae</taxon>
        <taxon>Streptophyta</taxon>
        <taxon>Embryophyta</taxon>
        <taxon>Tracheophyta</taxon>
        <taxon>Spermatophyta</taxon>
        <taxon>Magnoliopsida</taxon>
        <taxon>eudicotyledons</taxon>
        <taxon>Gunneridae</taxon>
        <taxon>Pentapetalae</taxon>
        <taxon>rosids</taxon>
        <taxon>fabids</taxon>
        <taxon>Oxalidales</taxon>
        <taxon>Cephalotaceae</taxon>
        <taxon>Cephalotus</taxon>
    </lineage>
</organism>
<proteinExistence type="predicted"/>
<dbReference type="STRING" id="3775.A0A1Q3DAH1"/>
<comment type="caution">
    <text evidence="1">The sequence shown here is derived from an EMBL/GenBank/DDBJ whole genome shotgun (WGS) entry which is preliminary data.</text>
</comment>
<dbReference type="AlphaFoldDB" id="A0A1Q3DAH1"/>
<dbReference type="OrthoDB" id="271164at2759"/>
<keyword evidence="2" id="KW-1185">Reference proteome</keyword>